<evidence type="ECO:0000256" key="1">
    <source>
        <dbReference type="SAM" id="MobiDB-lite"/>
    </source>
</evidence>
<feature type="compositionally biased region" description="Basic and acidic residues" evidence="1">
    <location>
        <begin position="1"/>
        <end position="16"/>
    </location>
</feature>
<reference evidence="2 3" key="1">
    <citation type="journal article" date="2020" name="Phytopathology">
        <title>Genome Sequence Resources of Colletotrichum truncatum, C. plurivorum, C. musicola, and C. sojae: Four Species Pathogenic to Soybean (Glycine max).</title>
        <authorList>
            <person name="Rogerio F."/>
            <person name="Boufleur T.R."/>
            <person name="Ciampi-Guillardi M."/>
            <person name="Sukno S.A."/>
            <person name="Thon M.R."/>
            <person name="Massola Junior N.S."/>
            <person name="Baroncelli R."/>
        </authorList>
    </citation>
    <scope>NUCLEOTIDE SEQUENCE [LARGE SCALE GENOMIC DNA]</scope>
    <source>
        <strain evidence="2 3">LFN0009</strain>
    </source>
</reference>
<dbReference type="AlphaFoldDB" id="A0A8H6MTL9"/>
<organism evidence="2 3">
    <name type="scientific">Colletotrichum sojae</name>
    <dbReference type="NCBI Taxonomy" id="2175907"/>
    <lineage>
        <taxon>Eukaryota</taxon>
        <taxon>Fungi</taxon>
        <taxon>Dikarya</taxon>
        <taxon>Ascomycota</taxon>
        <taxon>Pezizomycotina</taxon>
        <taxon>Sordariomycetes</taxon>
        <taxon>Hypocreomycetidae</taxon>
        <taxon>Glomerellales</taxon>
        <taxon>Glomerellaceae</taxon>
        <taxon>Colletotrichum</taxon>
        <taxon>Colletotrichum orchidearum species complex</taxon>
    </lineage>
</organism>
<dbReference type="EMBL" id="WIGN01000131">
    <property type="protein sequence ID" value="KAF6807721.1"/>
    <property type="molecule type" value="Genomic_DNA"/>
</dbReference>
<comment type="caution">
    <text evidence="2">The sequence shown here is derived from an EMBL/GenBank/DDBJ whole genome shotgun (WGS) entry which is preliminary data.</text>
</comment>
<evidence type="ECO:0000313" key="3">
    <source>
        <dbReference type="Proteomes" id="UP000652219"/>
    </source>
</evidence>
<feature type="region of interest" description="Disordered" evidence="1">
    <location>
        <begin position="55"/>
        <end position="88"/>
    </location>
</feature>
<gene>
    <name evidence="2" type="ORF">CSOJ01_08001</name>
</gene>
<accession>A0A8H6MTL9</accession>
<name>A0A8H6MTL9_9PEZI</name>
<feature type="compositionally biased region" description="Low complexity" evidence="1">
    <location>
        <begin position="78"/>
        <end position="88"/>
    </location>
</feature>
<proteinExistence type="predicted"/>
<feature type="region of interest" description="Disordered" evidence="1">
    <location>
        <begin position="1"/>
        <end position="25"/>
    </location>
</feature>
<sequence length="203" mass="23081">MMNHDEDSTPPLRRESTPILPGQAGACPHERGYRASLYFSFIHLVPTLHVEASNPEIDTGGRAHLRPRPTTHDTTLPSTRRTASSTVSAAYDPRVAPRLFRHSFQNSAHGFLNPFRHNRRIQRRFLCSDGFGDRLAAFARIPITNTPTDTHDRTLPPMRHVRQRVVRLWHVVNNSTLLPHRNIAYRTPRLGNLIIAQQLSPLS</sequence>
<evidence type="ECO:0000313" key="2">
    <source>
        <dbReference type="EMBL" id="KAF6807721.1"/>
    </source>
</evidence>
<dbReference type="Proteomes" id="UP000652219">
    <property type="component" value="Unassembled WGS sequence"/>
</dbReference>
<keyword evidence="3" id="KW-1185">Reference proteome</keyword>
<protein>
    <submittedName>
        <fullName evidence="2">Uncharacterized protein</fullName>
    </submittedName>
</protein>